<evidence type="ECO:0000313" key="2">
    <source>
        <dbReference type="EMBL" id="CAH2056164.1"/>
    </source>
</evidence>
<name>A0ABN8IES9_9NEOP</name>
<sequence>MSKPCKFRNRKNKNIPTSRTDPYCTPVRSTAQVGRVSRAVNGGVRVLRNAGPNCGRGRAASVGISSGAFRTRHGRTRKPKPSGRSAGDTPRLAENDALHVSQPRGPRNLSTRSSQTGWLFAC</sequence>
<feature type="region of interest" description="Disordered" evidence="1">
    <location>
        <begin position="1"/>
        <end position="26"/>
    </location>
</feature>
<evidence type="ECO:0000256" key="1">
    <source>
        <dbReference type="SAM" id="MobiDB-lite"/>
    </source>
</evidence>
<proteinExistence type="predicted"/>
<feature type="non-terminal residue" evidence="2">
    <location>
        <position position="122"/>
    </location>
</feature>
<organism evidence="2 3">
    <name type="scientific">Iphiclides podalirius</name>
    <name type="common">scarce swallowtail</name>
    <dbReference type="NCBI Taxonomy" id="110791"/>
    <lineage>
        <taxon>Eukaryota</taxon>
        <taxon>Metazoa</taxon>
        <taxon>Ecdysozoa</taxon>
        <taxon>Arthropoda</taxon>
        <taxon>Hexapoda</taxon>
        <taxon>Insecta</taxon>
        <taxon>Pterygota</taxon>
        <taxon>Neoptera</taxon>
        <taxon>Endopterygota</taxon>
        <taxon>Lepidoptera</taxon>
        <taxon>Glossata</taxon>
        <taxon>Ditrysia</taxon>
        <taxon>Papilionoidea</taxon>
        <taxon>Papilionidae</taxon>
        <taxon>Papilioninae</taxon>
        <taxon>Iphiclides</taxon>
    </lineage>
</organism>
<keyword evidence="3" id="KW-1185">Reference proteome</keyword>
<evidence type="ECO:0000313" key="3">
    <source>
        <dbReference type="Proteomes" id="UP000837857"/>
    </source>
</evidence>
<accession>A0ABN8IES9</accession>
<feature type="compositionally biased region" description="Basic residues" evidence="1">
    <location>
        <begin position="70"/>
        <end position="81"/>
    </location>
</feature>
<dbReference type="EMBL" id="OW152835">
    <property type="protein sequence ID" value="CAH2056164.1"/>
    <property type="molecule type" value="Genomic_DNA"/>
</dbReference>
<protein>
    <submittedName>
        <fullName evidence="2">Uncharacterized protein</fullName>
    </submittedName>
</protein>
<dbReference type="Proteomes" id="UP000837857">
    <property type="component" value="Chromosome 23"/>
</dbReference>
<gene>
    <name evidence="2" type="ORF">IPOD504_LOCUS9428</name>
</gene>
<feature type="compositionally biased region" description="Basic residues" evidence="1">
    <location>
        <begin position="1"/>
        <end position="13"/>
    </location>
</feature>
<feature type="region of interest" description="Disordered" evidence="1">
    <location>
        <begin position="51"/>
        <end position="116"/>
    </location>
</feature>
<reference evidence="2" key="1">
    <citation type="submission" date="2022-03" db="EMBL/GenBank/DDBJ databases">
        <authorList>
            <person name="Martin H S."/>
        </authorList>
    </citation>
    <scope>NUCLEOTIDE SEQUENCE</scope>
</reference>